<comment type="cofactor">
    <cofactor evidence="1 10">
        <name>pyridoxal 5'-phosphate</name>
        <dbReference type="ChEBI" id="CHEBI:597326"/>
    </cofactor>
</comment>
<dbReference type="InterPro" id="IPR015421">
    <property type="entry name" value="PyrdxlP-dep_Trfase_major"/>
</dbReference>
<evidence type="ECO:0000256" key="1">
    <source>
        <dbReference type="ARBA" id="ARBA00001933"/>
    </source>
</evidence>
<dbReference type="SUPFAM" id="SSF53383">
    <property type="entry name" value="PLP-dependent transferases"/>
    <property type="match status" value="1"/>
</dbReference>
<comment type="catalytic activity">
    <reaction evidence="9">
        <text>(sulfur carrier)-H + L-cysteine = (sulfur carrier)-SH + L-alanine</text>
        <dbReference type="Rhea" id="RHEA:43892"/>
        <dbReference type="Rhea" id="RHEA-COMP:14737"/>
        <dbReference type="Rhea" id="RHEA-COMP:14739"/>
        <dbReference type="ChEBI" id="CHEBI:29917"/>
        <dbReference type="ChEBI" id="CHEBI:35235"/>
        <dbReference type="ChEBI" id="CHEBI:57972"/>
        <dbReference type="ChEBI" id="CHEBI:64428"/>
        <dbReference type="EC" id="2.8.1.7"/>
    </reaction>
</comment>
<dbReference type="Gene3D" id="1.10.260.50">
    <property type="match status" value="1"/>
</dbReference>
<dbReference type="InterPro" id="IPR015422">
    <property type="entry name" value="PyrdxlP-dep_Trfase_small"/>
</dbReference>
<evidence type="ECO:0000256" key="10">
    <source>
        <dbReference type="RuleBase" id="RU004504"/>
    </source>
</evidence>
<evidence type="ECO:0000256" key="2">
    <source>
        <dbReference type="ARBA" id="ARBA00006490"/>
    </source>
</evidence>
<keyword evidence="4" id="KW-0808">Transferase</keyword>
<evidence type="ECO:0000313" key="13">
    <source>
        <dbReference type="Proteomes" id="UP001410394"/>
    </source>
</evidence>
<dbReference type="Proteomes" id="UP001410394">
    <property type="component" value="Unassembled WGS sequence"/>
</dbReference>
<keyword evidence="8" id="KW-0411">Iron-sulfur</keyword>
<dbReference type="InterPro" id="IPR015424">
    <property type="entry name" value="PyrdxlP-dep_Trfase"/>
</dbReference>
<dbReference type="InterPro" id="IPR016454">
    <property type="entry name" value="Cysteine_dSase"/>
</dbReference>
<dbReference type="PANTHER" id="PTHR11601">
    <property type="entry name" value="CYSTEINE DESULFURYLASE FAMILY MEMBER"/>
    <property type="match status" value="1"/>
</dbReference>
<feature type="domain" description="Aminotransferase class V" evidence="11">
    <location>
        <begin position="10"/>
        <end position="369"/>
    </location>
</feature>
<name>A0ABU9Z2S8_9RHOO</name>
<organism evidence="12 13">
    <name type="scientific">Uliginosibacterium sediminicola</name>
    <dbReference type="NCBI Taxonomy" id="2024550"/>
    <lineage>
        <taxon>Bacteria</taxon>
        <taxon>Pseudomonadati</taxon>
        <taxon>Pseudomonadota</taxon>
        <taxon>Betaproteobacteria</taxon>
        <taxon>Rhodocyclales</taxon>
        <taxon>Zoogloeaceae</taxon>
        <taxon>Uliginosibacterium</taxon>
    </lineage>
</organism>
<keyword evidence="5" id="KW-0479">Metal-binding</keyword>
<keyword evidence="6" id="KW-0663">Pyridoxal phosphate</keyword>
<evidence type="ECO:0000256" key="6">
    <source>
        <dbReference type="ARBA" id="ARBA00022898"/>
    </source>
</evidence>
<keyword evidence="13" id="KW-1185">Reference proteome</keyword>
<dbReference type="PROSITE" id="PS00595">
    <property type="entry name" value="AA_TRANSFER_CLASS_5"/>
    <property type="match status" value="1"/>
</dbReference>
<dbReference type="EC" id="2.8.1.7" evidence="3"/>
<accession>A0ABU9Z2S8</accession>
<dbReference type="Gene3D" id="3.40.640.10">
    <property type="entry name" value="Type I PLP-dependent aspartate aminotransferase-like (Major domain)"/>
    <property type="match status" value="1"/>
</dbReference>
<dbReference type="RefSeq" id="WP_345920848.1">
    <property type="nucleotide sequence ID" value="NZ_JBDIVE010000010.1"/>
</dbReference>
<proteinExistence type="inferred from homology"/>
<evidence type="ECO:0000256" key="5">
    <source>
        <dbReference type="ARBA" id="ARBA00022723"/>
    </source>
</evidence>
<comment type="similarity">
    <text evidence="2">Belongs to the class-V pyridoxal-phosphate-dependent aminotransferase family. NifS/IscS subfamily.</text>
</comment>
<dbReference type="PIRSF" id="PIRSF005572">
    <property type="entry name" value="NifS"/>
    <property type="match status" value="1"/>
</dbReference>
<evidence type="ECO:0000256" key="3">
    <source>
        <dbReference type="ARBA" id="ARBA00012239"/>
    </source>
</evidence>
<dbReference type="Gene3D" id="3.90.1150.10">
    <property type="entry name" value="Aspartate Aminotransferase, domain 1"/>
    <property type="match status" value="1"/>
</dbReference>
<dbReference type="InterPro" id="IPR020578">
    <property type="entry name" value="Aminotrans_V_PyrdxlP_BS"/>
</dbReference>
<evidence type="ECO:0000256" key="7">
    <source>
        <dbReference type="ARBA" id="ARBA00023004"/>
    </source>
</evidence>
<evidence type="ECO:0000256" key="9">
    <source>
        <dbReference type="ARBA" id="ARBA00050776"/>
    </source>
</evidence>
<reference evidence="12 13" key="1">
    <citation type="journal article" date="2018" name="Int. J. Syst. Evol. Microbiol.">
        <title>Uliginosibacterium sediminicola sp. nov., isolated from freshwater sediment.</title>
        <authorList>
            <person name="Hwang W.M."/>
            <person name="Kim S.M."/>
            <person name="Kang K."/>
            <person name="Ahn T.Y."/>
        </authorList>
    </citation>
    <scope>NUCLEOTIDE SEQUENCE [LARGE SCALE GENOMIC DNA]</scope>
    <source>
        <strain evidence="12 13">M1-21</strain>
    </source>
</reference>
<comment type="caution">
    <text evidence="12">The sequence shown here is derived from an EMBL/GenBank/DDBJ whole genome shotgun (WGS) entry which is preliminary data.</text>
</comment>
<evidence type="ECO:0000256" key="8">
    <source>
        <dbReference type="ARBA" id="ARBA00023014"/>
    </source>
</evidence>
<keyword evidence="7" id="KW-0408">Iron</keyword>
<dbReference type="EMBL" id="JBDIVE010000010">
    <property type="protein sequence ID" value="MEN3070073.1"/>
    <property type="molecule type" value="Genomic_DNA"/>
</dbReference>
<gene>
    <name evidence="12" type="ORF">ABDB84_16440</name>
</gene>
<dbReference type="PANTHER" id="PTHR11601:SF34">
    <property type="entry name" value="CYSTEINE DESULFURASE"/>
    <property type="match status" value="1"/>
</dbReference>
<evidence type="ECO:0000259" key="11">
    <source>
        <dbReference type="Pfam" id="PF00266"/>
    </source>
</evidence>
<dbReference type="Pfam" id="PF00266">
    <property type="entry name" value="Aminotran_5"/>
    <property type="match status" value="1"/>
</dbReference>
<dbReference type="InterPro" id="IPR000192">
    <property type="entry name" value="Aminotrans_V_dom"/>
</dbReference>
<evidence type="ECO:0000256" key="4">
    <source>
        <dbReference type="ARBA" id="ARBA00022679"/>
    </source>
</evidence>
<evidence type="ECO:0000313" key="12">
    <source>
        <dbReference type="EMBL" id="MEN3070073.1"/>
    </source>
</evidence>
<protein>
    <recommendedName>
        <fullName evidence="3">cysteine desulfurase</fullName>
        <ecNumber evidence="3">2.8.1.7</ecNumber>
    </recommendedName>
</protein>
<sequence length="393" mass="41295">MSSEGEKAMIYLDNNATTRPLPDVVAAMSEAMQLCWGNPSSKHALGQDAKRVLAAARADVAALLGAQPVEIVFTSGATESNHHVLHGALHRPAMPRRIILSAIEHSGYMKSALRLRQEGVEVVLVPVDAAGRIDLDALRESLQQDAALISVMAANNETGVLQPIPEIAAMARERGIPVHVDATQMVGKLPISFAEWGVDLLSLSAHKFHGPKGVGALLIRKGLSWPTLMSGQQERARRGGTENLPGIVGMAAAARHARSCLADEALRETALRESLEASLLDQVPGVTIYGQDAERLPNTVCLSIAGFSSDKILDRLERKGICASSGAACSSGGSDPSHVLLAMGVPGSVALGAIRLSLGLDTHATDIAAVVNVLQELCRPEAPLQNPAAVHAN</sequence>